<dbReference type="RefSeq" id="WP_170217005.1">
    <property type="nucleotide sequence ID" value="NZ_CP007501.1"/>
</dbReference>
<feature type="transmembrane region" description="Helical" evidence="1">
    <location>
        <begin position="16"/>
        <end position="38"/>
    </location>
</feature>
<evidence type="ECO:0000256" key="1">
    <source>
        <dbReference type="SAM" id="Phobius"/>
    </source>
</evidence>
<keyword evidence="3" id="KW-1185">Reference proteome</keyword>
<reference evidence="2 3" key="1">
    <citation type="submission" date="2014-03" db="EMBL/GenBank/DDBJ databases">
        <title>Genome of Polynucleobacter strain MWH-MoK4.</title>
        <authorList>
            <person name="Hahn M.W."/>
        </authorList>
    </citation>
    <scope>NUCLEOTIDE SEQUENCE [LARGE SCALE GENOMIC DNA]</scope>
    <source>
        <strain evidence="2 3">MWH-MoK4</strain>
    </source>
</reference>
<dbReference type="EMBL" id="CP007501">
    <property type="protein sequence ID" value="AKD25936.1"/>
    <property type="molecule type" value="Genomic_DNA"/>
</dbReference>
<dbReference type="AlphaFoldDB" id="A0A0E3ZMU0"/>
<sequence>MNEWHKESKEEVNKKIITLIVMLAAATSLAILFALVAAHTGYVFG</sequence>
<dbReference type="STRING" id="1835254.CL55_00016030"/>
<dbReference type="HOGENOM" id="CLU_3196595_0_0_4"/>
<protein>
    <recommendedName>
        <fullName evidence="4">DUF4044 domain-containing protein</fullName>
    </recommendedName>
</protein>
<organism evidence="2 3">
    <name type="scientific">Polynucleobacter duraquae</name>
    <dbReference type="NCBI Taxonomy" id="1835254"/>
    <lineage>
        <taxon>Bacteria</taxon>
        <taxon>Pseudomonadati</taxon>
        <taxon>Pseudomonadota</taxon>
        <taxon>Betaproteobacteria</taxon>
        <taxon>Burkholderiales</taxon>
        <taxon>Burkholderiaceae</taxon>
        <taxon>Polynucleobacter</taxon>
    </lineage>
</organism>
<keyword evidence="1" id="KW-0472">Membrane</keyword>
<dbReference type="KEGG" id="pdq:CL55_00016030"/>
<name>A0A0E3ZMU0_9BURK</name>
<accession>A0A0E3ZMU0</accession>
<keyword evidence="1" id="KW-0812">Transmembrane</keyword>
<proteinExistence type="predicted"/>
<evidence type="ECO:0000313" key="2">
    <source>
        <dbReference type="EMBL" id="AKD25936.1"/>
    </source>
</evidence>
<dbReference type="PATRIC" id="fig|576611.7.peg.1628"/>
<keyword evidence="1" id="KW-1133">Transmembrane helix</keyword>
<dbReference type="Proteomes" id="UP000061135">
    <property type="component" value="Chromosome"/>
</dbReference>
<evidence type="ECO:0000313" key="3">
    <source>
        <dbReference type="Proteomes" id="UP000061135"/>
    </source>
</evidence>
<evidence type="ECO:0008006" key="4">
    <source>
        <dbReference type="Google" id="ProtNLM"/>
    </source>
</evidence>
<gene>
    <name evidence="2" type="ORF">CL55_00016030</name>
</gene>